<dbReference type="GO" id="GO:0046872">
    <property type="term" value="F:metal ion binding"/>
    <property type="evidence" value="ECO:0007669"/>
    <property type="project" value="UniProtKB-KW"/>
</dbReference>
<comment type="cofactor">
    <cofactor evidence="19">
        <name>Mg(2+)</name>
        <dbReference type="ChEBI" id="CHEBI:18420"/>
    </cofactor>
    <cofactor evidence="19">
        <name>Mn(2+)</name>
        <dbReference type="ChEBI" id="CHEBI:29035"/>
    </cofactor>
    <text evidence="19">Binds 2 divalent metal cations. Magnesium or manganese.</text>
</comment>
<evidence type="ECO:0000256" key="12">
    <source>
        <dbReference type="ARBA" id="ARBA00022932"/>
    </source>
</evidence>
<dbReference type="NCBIfam" id="TIGR00573">
    <property type="entry name" value="dnaq"/>
    <property type="match status" value="1"/>
</dbReference>
<dbReference type="InterPro" id="IPR013520">
    <property type="entry name" value="Ribonucl_H"/>
</dbReference>
<comment type="function">
    <text evidence="14 20">DNA polymerase III is a complex, multichain enzyme responsible for most of the replicative synthesis in bacteria. The epsilon subunit contain the editing function and is a proofreading 3'-5' exonuclease.</text>
</comment>
<dbReference type="CDD" id="cd06131">
    <property type="entry name" value="DNA_pol_III_epsilon_Ecoli_like"/>
    <property type="match status" value="1"/>
</dbReference>
<dbReference type="InterPro" id="IPR036397">
    <property type="entry name" value="RNaseH_sf"/>
</dbReference>
<name>A0A841L402_9SPHN</name>
<feature type="binding site" evidence="18">
    <location>
        <position position="155"/>
    </location>
    <ligand>
        <name>substrate</name>
    </ligand>
</feature>
<evidence type="ECO:0000256" key="13">
    <source>
        <dbReference type="ARBA" id="ARBA00023211"/>
    </source>
</evidence>
<dbReference type="EC" id="2.7.7.7" evidence="2 20"/>
<dbReference type="EMBL" id="JACIIV010000009">
    <property type="protein sequence ID" value="MBB6227387.1"/>
    <property type="molecule type" value="Genomic_DNA"/>
</dbReference>
<evidence type="ECO:0000256" key="16">
    <source>
        <dbReference type="ARBA" id="ARBA00049244"/>
    </source>
</evidence>
<dbReference type="RefSeq" id="WP_184197849.1">
    <property type="nucleotide sequence ID" value="NZ_BMOX01000093.1"/>
</dbReference>
<dbReference type="InterPro" id="IPR012337">
    <property type="entry name" value="RNaseH-like_sf"/>
</dbReference>
<keyword evidence="5 20" id="KW-0548">Nucleotidyltransferase</keyword>
<dbReference type="PANTHER" id="PTHR30231:SF41">
    <property type="entry name" value="DNA POLYMERASE III SUBUNIT EPSILON"/>
    <property type="match status" value="1"/>
</dbReference>
<feature type="binding site" evidence="19">
    <location>
        <position position="9"/>
    </location>
    <ligand>
        <name>a divalent metal cation</name>
        <dbReference type="ChEBI" id="CHEBI:60240"/>
        <label>1</label>
        <note>catalytic</note>
    </ligand>
</feature>
<comment type="caution">
    <text evidence="22">The sequence shown here is derived from an EMBL/GenBank/DDBJ whole genome shotgun (WGS) entry which is preliminary data.</text>
</comment>
<comment type="cofactor">
    <cofactor evidence="1 20">
        <name>Mn(2+)</name>
        <dbReference type="ChEBI" id="CHEBI:29035"/>
    </cofactor>
</comment>
<comment type="subunit">
    <text evidence="15 20">DNA polymerase III contains a core (composed of alpha, epsilon and theta chains) that associates with a tau subunit. This core dimerizes to form the POLIII' complex. PolIII' associates with the gamma complex (composed of gamma, delta, delta', psi and chi chains) and with the beta chain to form the complete DNA polymerase III complex.</text>
</comment>
<evidence type="ECO:0000256" key="17">
    <source>
        <dbReference type="PIRSR" id="PIRSR606309-1"/>
    </source>
</evidence>
<keyword evidence="13 19" id="KW-0464">Manganese</keyword>
<feature type="binding site" evidence="18">
    <location>
        <position position="9"/>
    </location>
    <ligand>
        <name>substrate</name>
    </ligand>
</feature>
<feature type="domain" description="Exonuclease" evidence="21">
    <location>
        <begin position="2"/>
        <end position="172"/>
    </location>
</feature>
<gene>
    <name evidence="20" type="primary">dnaQ</name>
    <name evidence="22" type="ORF">FHS79_001553</name>
</gene>
<keyword evidence="12 20" id="KW-0239">DNA-directed DNA polymerase</keyword>
<evidence type="ECO:0000256" key="11">
    <source>
        <dbReference type="ARBA" id="ARBA00022842"/>
    </source>
</evidence>
<accession>A0A841L402</accession>
<evidence type="ECO:0000313" key="22">
    <source>
        <dbReference type="EMBL" id="MBB6227387.1"/>
    </source>
</evidence>
<dbReference type="SUPFAM" id="SSF53098">
    <property type="entry name" value="Ribonuclease H-like"/>
    <property type="match status" value="1"/>
</dbReference>
<feature type="binding site" evidence="19">
    <location>
        <position position="155"/>
    </location>
    <ligand>
        <name>a divalent metal cation</name>
        <dbReference type="ChEBI" id="CHEBI:60240"/>
        <label>1</label>
        <note>catalytic</note>
    </ligand>
</feature>
<keyword evidence="10 20" id="KW-0269">Exonuclease</keyword>
<reference evidence="22 23" key="1">
    <citation type="submission" date="2020-08" db="EMBL/GenBank/DDBJ databases">
        <title>Genomic Encyclopedia of Type Strains, Phase IV (KMG-IV): sequencing the most valuable type-strain genomes for metagenomic binning, comparative biology and taxonomic classification.</title>
        <authorList>
            <person name="Goeker M."/>
        </authorList>
    </citation>
    <scope>NUCLEOTIDE SEQUENCE [LARGE SCALE GENOMIC DNA]</scope>
    <source>
        <strain evidence="22 23">DSM 102189</strain>
    </source>
</reference>
<keyword evidence="23" id="KW-1185">Reference proteome</keyword>
<feature type="binding site" evidence="18">
    <location>
        <position position="57"/>
    </location>
    <ligand>
        <name>substrate</name>
    </ligand>
</feature>
<evidence type="ECO:0000256" key="20">
    <source>
        <dbReference type="RuleBase" id="RU364087"/>
    </source>
</evidence>
<dbReference type="Proteomes" id="UP000538147">
    <property type="component" value="Unassembled WGS sequence"/>
</dbReference>
<dbReference type="SMART" id="SM00479">
    <property type="entry name" value="EXOIII"/>
    <property type="match status" value="1"/>
</dbReference>
<evidence type="ECO:0000256" key="9">
    <source>
        <dbReference type="ARBA" id="ARBA00022801"/>
    </source>
</evidence>
<evidence type="ECO:0000256" key="14">
    <source>
        <dbReference type="ARBA" id="ARBA00025483"/>
    </source>
</evidence>
<dbReference type="NCBIfam" id="NF004316">
    <property type="entry name" value="PRK05711.1"/>
    <property type="match status" value="1"/>
</dbReference>
<dbReference type="InterPro" id="IPR006309">
    <property type="entry name" value="DnaQ_proteo"/>
</dbReference>
<dbReference type="NCBIfam" id="TIGR01406">
    <property type="entry name" value="dnaQ_proteo"/>
    <property type="match status" value="1"/>
</dbReference>
<evidence type="ECO:0000256" key="18">
    <source>
        <dbReference type="PIRSR" id="PIRSR606309-2"/>
    </source>
</evidence>
<evidence type="ECO:0000256" key="4">
    <source>
        <dbReference type="ARBA" id="ARBA00022679"/>
    </source>
</evidence>
<keyword evidence="6 20" id="KW-0235">DNA replication</keyword>
<keyword evidence="9 20" id="KW-0378">Hydrolase</keyword>
<evidence type="ECO:0000256" key="1">
    <source>
        <dbReference type="ARBA" id="ARBA00001936"/>
    </source>
</evidence>
<evidence type="ECO:0000256" key="6">
    <source>
        <dbReference type="ARBA" id="ARBA00022705"/>
    </source>
</evidence>
<evidence type="ECO:0000256" key="19">
    <source>
        <dbReference type="PIRSR" id="PIRSR606309-3"/>
    </source>
</evidence>
<dbReference type="GO" id="GO:0003677">
    <property type="term" value="F:DNA binding"/>
    <property type="evidence" value="ECO:0007669"/>
    <property type="project" value="InterPro"/>
</dbReference>
<evidence type="ECO:0000259" key="21">
    <source>
        <dbReference type="SMART" id="SM00479"/>
    </source>
</evidence>
<dbReference type="Pfam" id="PF00929">
    <property type="entry name" value="RNase_T"/>
    <property type="match status" value="1"/>
</dbReference>
<evidence type="ECO:0000313" key="23">
    <source>
        <dbReference type="Proteomes" id="UP000538147"/>
    </source>
</evidence>
<dbReference type="Gene3D" id="3.30.420.10">
    <property type="entry name" value="Ribonuclease H-like superfamily/Ribonuclease H"/>
    <property type="match status" value="1"/>
</dbReference>
<dbReference type="AlphaFoldDB" id="A0A841L402"/>
<feature type="binding site" evidence="19">
    <location>
        <position position="7"/>
    </location>
    <ligand>
        <name>a divalent metal cation</name>
        <dbReference type="ChEBI" id="CHEBI:60240"/>
        <label>1</label>
        <note>catalytic</note>
    </ligand>
</feature>
<dbReference type="PANTHER" id="PTHR30231">
    <property type="entry name" value="DNA POLYMERASE III SUBUNIT EPSILON"/>
    <property type="match status" value="1"/>
</dbReference>
<proteinExistence type="predicted"/>
<evidence type="ECO:0000256" key="5">
    <source>
        <dbReference type="ARBA" id="ARBA00022695"/>
    </source>
</evidence>
<evidence type="ECO:0000256" key="7">
    <source>
        <dbReference type="ARBA" id="ARBA00022722"/>
    </source>
</evidence>
<dbReference type="GO" id="GO:0045004">
    <property type="term" value="P:DNA replication proofreading"/>
    <property type="evidence" value="ECO:0007669"/>
    <property type="project" value="TreeGrafter"/>
</dbReference>
<protein>
    <recommendedName>
        <fullName evidence="3 20">DNA polymerase III subunit epsilon</fullName>
        <ecNumber evidence="2 20">2.7.7.7</ecNumber>
    </recommendedName>
</protein>
<keyword evidence="8 19" id="KW-0479">Metal-binding</keyword>
<dbReference type="InterPro" id="IPR006054">
    <property type="entry name" value="DnaQ"/>
</dbReference>
<dbReference type="GO" id="GO:0008408">
    <property type="term" value="F:3'-5' exonuclease activity"/>
    <property type="evidence" value="ECO:0007669"/>
    <property type="project" value="TreeGrafter"/>
</dbReference>
<dbReference type="GO" id="GO:0003887">
    <property type="term" value="F:DNA-directed DNA polymerase activity"/>
    <property type="evidence" value="ECO:0007669"/>
    <property type="project" value="UniProtKB-KW"/>
</dbReference>
<keyword evidence="11 19" id="KW-0460">Magnesium</keyword>
<dbReference type="FunFam" id="3.30.420.10:FF:000012">
    <property type="entry name" value="DNA polymerase III subunit epsilon"/>
    <property type="match status" value="1"/>
</dbReference>
<organism evidence="22 23">
    <name type="scientific">Polymorphobacter multimanifer</name>
    <dbReference type="NCBI Taxonomy" id="1070431"/>
    <lineage>
        <taxon>Bacteria</taxon>
        <taxon>Pseudomonadati</taxon>
        <taxon>Pseudomonadota</taxon>
        <taxon>Alphaproteobacteria</taxon>
        <taxon>Sphingomonadales</taxon>
        <taxon>Sphingosinicellaceae</taxon>
        <taxon>Polymorphobacter</taxon>
    </lineage>
</organism>
<evidence type="ECO:0000256" key="2">
    <source>
        <dbReference type="ARBA" id="ARBA00012417"/>
    </source>
</evidence>
<evidence type="ECO:0000256" key="8">
    <source>
        <dbReference type="ARBA" id="ARBA00022723"/>
    </source>
</evidence>
<sequence length="230" mass="25135">MREIVFDTETTGIMPGDGHRIVEIGALEMIGRVVTGRQFHTYVDPCRPMPRDAQNVHGLSSDFLTGQPVFEMVIDGFLDFIGDAPLVAHNAAFDMEFINWELKRAKRQPLPLTRMIDTLEISRKLHPGAKHTLDALCNRYGIDLSGRVKHGALLDAELLARVYVELMGGRQIGLDLVADAADVPLDFSAPPPALVGASGPRVAIHAAASDDELARHQAFVAGLKEPLWLA</sequence>
<feature type="active site" description="Proton acceptor" evidence="17">
    <location>
        <position position="150"/>
    </location>
</feature>
<keyword evidence="7 20" id="KW-0540">Nuclease</keyword>
<evidence type="ECO:0000256" key="3">
    <source>
        <dbReference type="ARBA" id="ARBA00020352"/>
    </source>
</evidence>
<evidence type="ECO:0000256" key="10">
    <source>
        <dbReference type="ARBA" id="ARBA00022839"/>
    </source>
</evidence>
<dbReference type="GO" id="GO:0005829">
    <property type="term" value="C:cytosol"/>
    <property type="evidence" value="ECO:0007669"/>
    <property type="project" value="TreeGrafter"/>
</dbReference>
<evidence type="ECO:0000256" key="15">
    <source>
        <dbReference type="ARBA" id="ARBA00026073"/>
    </source>
</evidence>
<keyword evidence="4 20" id="KW-0808">Transferase</keyword>
<feature type="binding site" evidence="18">
    <location>
        <position position="7"/>
    </location>
    <ligand>
        <name>substrate</name>
    </ligand>
</feature>
<comment type="catalytic activity">
    <reaction evidence="16 20">
        <text>DNA(n) + a 2'-deoxyribonucleoside 5'-triphosphate = DNA(n+1) + diphosphate</text>
        <dbReference type="Rhea" id="RHEA:22508"/>
        <dbReference type="Rhea" id="RHEA-COMP:17339"/>
        <dbReference type="Rhea" id="RHEA-COMP:17340"/>
        <dbReference type="ChEBI" id="CHEBI:33019"/>
        <dbReference type="ChEBI" id="CHEBI:61560"/>
        <dbReference type="ChEBI" id="CHEBI:173112"/>
        <dbReference type="EC" id="2.7.7.7"/>
    </reaction>
</comment>